<protein>
    <recommendedName>
        <fullName evidence="1">Alpha 1,4-glycosyltransferase domain-containing protein</fullName>
    </recommendedName>
</protein>
<organism evidence="2 3">
    <name type="scientific">Xanthoceras sorbifolium</name>
    <dbReference type="NCBI Taxonomy" id="99658"/>
    <lineage>
        <taxon>Eukaryota</taxon>
        <taxon>Viridiplantae</taxon>
        <taxon>Streptophyta</taxon>
        <taxon>Embryophyta</taxon>
        <taxon>Tracheophyta</taxon>
        <taxon>Spermatophyta</taxon>
        <taxon>Magnoliopsida</taxon>
        <taxon>eudicotyledons</taxon>
        <taxon>Gunneridae</taxon>
        <taxon>Pentapetalae</taxon>
        <taxon>rosids</taxon>
        <taxon>malvids</taxon>
        <taxon>Sapindales</taxon>
        <taxon>Sapindaceae</taxon>
        <taxon>Xanthoceroideae</taxon>
        <taxon>Xanthoceras</taxon>
    </lineage>
</organism>
<dbReference type="EMBL" id="JAFEMO010000012">
    <property type="protein sequence ID" value="KAH7553818.1"/>
    <property type="molecule type" value="Genomic_DNA"/>
</dbReference>
<dbReference type="SUPFAM" id="SSF53448">
    <property type="entry name" value="Nucleotide-diphospho-sugar transferases"/>
    <property type="match status" value="1"/>
</dbReference>
<dbReference type="InterPro" id="IPR029044">
    <property type="entry name" value="Nucleotide-diphossugar_trans"/>
</dbReference>
<name>A0ABQ8HBD7_9ROSI</name>
<dbReference type="InterPro" id="IPR007577">
    <property type="entry name" value="GlycoTrfase_DXD_sugar-bd_CS"/>
</dbReference>
<dbReference type="PANTHER" id="PTHR46781">
    <property type="entry name" value="ALPHA 1,4-GLYCOSYLTRANSFERASE FAMILY PROTEIN"/>
    <property type="match status" value="1"/>
</dbReference>
<evidence type="ECO:0000259" key="1">
    <source>
        <dbReference type="Pfam" id="PF04572"/>
    </source>
</evidence>
<comment type="caution">
    <text evidence="2">The sequence shown here is derived from an EMBL/GenBank/DDBJ whole genome shotgun (WGS) entry which is preliminary data.</text>
</comment>
<accession>A0ABQ8HBD7</accession>
<evidence type="ECO:0000313" key="3">
    <source>
        <dbReference type="Proteomes" id="UP000827721"/>
    </source>
</evidence>
<evidence type="ECO:0000313" key="2">
    <source>
        <dbReference type="EMBL" id="KAH7553818.1"/>
    </source>
</evidence>
<dbReference type="Pfam" id="PF04572">
    <property type="entry name" value="Gb3_synth"/>
    <property type="match status" value="1"/>
</dbReference>
<dbReference type="Proteomes" id="UP000827721">
    <property type="component" value="Unassembled WGS sequence"/>
</dbReference>
<dbReference type="InterPro" id="IPR007652">
    <property type="entry name" value="A1-4-GlycosylTfrase_dom"/>
</dbReference>
<reference evidence="2 3" key="1">
    <citation type="submission" date="2021-02" db="EMBL/GenBank/DDBJ databases">
        <title>Plant Genome Project.</title>
        <authorList>
            <person name="Zhang R.-G."/>
        </authorList>
    </citation>
    <scope>NUCLEOTIDE SEQUENCE [LARGE SCALE GENOMIC DNA]</scope>
    <source>
        <tissue evidence="2">Leaves</tissue>
    </source>
</reference>
<dbReference type="Gene3D" id="3.90.550.20">
    <property type="match status" value="1"/>
</dbReference>
<sequence>MSTLRKFSPYSTLMAVRKTSHKTFNYRLLNRTAKSPIFSTIAFAAIFFLVYADSIISNLSVYPADIRISDIFETPQAPDEAFEEQTSKEILVAPQTPKIEAQIQSTSNTKTQIQSTSNIVPLLKTQEKIEENDRPLLTTKVEENSRSLFTMQERIQENSRPLLTTQATNEEEGETPDPLIPPKDVTREERMEWFRRKLPELEVLKSNDLSQKFHGRVLEFFNKQCTIQFFMVWLSPARSFGPREFLAADTLLKANSQACLMIISRSLDTGYGYRILKPLLDRGFKVLAVTPDLPFLVKDTPAEVWLDEMKSGTKDPGHIPLSNNLSNLIRLAMLYKYGGIYLDTDFIILKDFTGLRNAVGAQSIDQVTKKWTRLNGAIMIFDIGHPILLDFLQEFATTFNGNKWGHNGPYLVSRVIERVGSTPGYDLTILRPRAFYPVDWIKIIRLFKKPETEEESQWVEDMTLQLSSGSYAIHLWNKRTRALAIEEGSVMERVIAEHCAICQDNYNSQI</sequence>
<dbReference type="InterPro" id="IPR044789">
    <property type="entry name" value="Put_A1-4-GlycosylTfrase_plant"/>
</dbReference>
<gene>
    <name evidence="2" type="ORF">JRO89_XS12G0061200</name>
</gene>
<dbReference type="Pfam" id="PF04488">
    <property type="entry name" value="Gly_transf_sug"/>
    <property type="match status" value="1"/>
</dbReference>
<proteinExistence type="predicted"/>
<dbReference type="PANTHER" id="PTHR46781:SF7">
    <property type="entry name" value="ALPHA 1,4-GLYCOSYLTRANSFERASE FAMILY PROTEIN"/>
    <property type="match status" value="1"/>
</dbReference>
<keyword evidence="3" id="KW-1185">Reference proteome</keyword>
<feature type="domain" description="Alpha 1,4-glycosyltransferase" evidence="1">
    <location>
        <begin position="381"/>
        <end position="503"/>
    </location>
</feature>